<feature type="domain" description="SIS" evidence="1">
    <location>
        <begin position="214"/>
        <end position="355"/>
    </location>
</feature>
<dbReference type="GO" id="GO:1901135">
    <property type="term" value="P:carbohydrate derivative metabolic process"/>
    <property type="evidence" value="ECO:0007669"/>
    <property type="project" value="InterPro"/>
</dbReference>
<dbReference type="SUPFAM" id="SSF53697">
    <property type="entry name" value="SIS domain"/>
    <property type="match status" value="1"/>
</dbReference>
<feature type="domain" description="SIS" evidence="1">
    <location>
        <begin position="40"/>
        <end position="197"/>
    </location>
</feature>
<dbReference type="InterPro" id="IPR001347">
    <property type="entry name" value="SIS_dom"/>
</dbReference>
<dbReference type="PANTHER" id="PTHR32502:SF3">
    <property type="entry name" value="D-GALACTOSAMINE-6-PHOSPHATE DEAMINASE AGAS-RELATED"/>
    <property type="match status" value="1"/>
</dbReference>
<dbReference type="GO" id="GO:0005886">
    <property type="term" value="C:plasma membrane"/>
    <property type="evidence" value="ECO:0007669"/>
    <property type="project" value="TreeGrafter"/>
</dbReference>
<dbReference type="GO" id="GO:0097367">
    <property type="term" value="F:carbohydrate derivative binding"/>
    <property type="evidence" value="ECO:0007669"/>
    <property type="project" value="InterPro"/>
</dbReference>
<dbReference type="AlphaFoldDB" id="A0A7W9VV26"/>
<reference evidence="2 3" key="1">
    <citation type="submission" date="2020-08" db="EMBL/GenBank/DDBJ databases">
        <title>Genomic Encyclopedia of Type Strains, Phase IV (KMG-IV): sequencing the most valuable type-strain genomes for metagenomic binning, comparative biology and taxonomic classification.</title>
        <authorList>
            <person name="Goeker M."/>
        </authorList>
    </citation>
    <scope>NUCLEOTIDE SEQUENCE [LARGE SCALE GENOMIC DNA]</scope>
    <source>
        <strain evidence="2 3">DSM 11099</strain>
    </source>
</reference>
<dbReference type="Gene3D" id="3.40.50.10490">
    <property type="entry name" value="Glucose-6-phosphate isomerase like protein, domain 1"/>
    <property type="match status" value="2"/>
</dbReference>
<comment type="caution">
    <text evidence="2">The sequence shown here is derived from an EMBL/GenBank/DDBJ whole genome shotgun (WGS) entry which is preliminary data.</text>
</comment>
<proteinExistence type="predicted"/>
<gene>
    <name evidence="2" type="ORF">HNR59_001105</name>
</gene>
<dbReference type="RefSeq" id="WP_183827091.1">
    <property type="nucleotide sequence ID" value="NZ_JACHEU010000001.1"/>
</dbReference>
<dbReference type="InterPro" id="IPR046348">
    <property type="entry name" value="SIS_dom_sf"/>
</dbReference>
<dbReference type="Proteomes" id="UP000533306">
    <property type="component" value="Unassembled WGS sequence"/>
</dbReference>
<keyword evidence="3" id="KW-1185">Reference proteome</keyword>
<dbReference type="EMBL" id="JACHEU010000001">
    <property type="protein sequence ID" value="MBB6011760.1"/>
    <property type="molecule type" value="Genomic_DNA"/>
</dbReference>
<name>A0A7W9VV26_9HYPH</name>
<evidence type="ECO:0000313" key="2">
    <source>
        <dbReference type="EMBL" id="MBB6011760.1"/>
    </source>
</evidence>
<dbReference type="InterPro" id="IPR050303">
    <property type="entry name" value="GatZ_KbaZ_carbometab"/>
</dbReference>
<sequence length="382" mass="41116">MNVHKLDLPSSASTTEEEIKSQPAVWGEYAAELARHSADIHEWIRQRAPQEIWLCGAGTSAYIGETVCAYLEARTGIRHRAIATTNLVSSPQDFIVTDRRVLVVSFGRSGNSSETTGVLDILDRHMPAADRLNITCNGDSELARRKGPGEGGQKTVVLPAGAHDQGFAMTASFTTMLLTVLACLDKASPALIRASVRALAQKAAETLGAVEAFVARRLSSPPERAVFLGSGALTGIARESGLKVLELTRGRVATAWESALGFRHGPKAILNDRTLVVANVSIHPHTRRYDLDLIGEIRRQFGSSQLVVVGPAGIGADIELEPVGNDAWSAVLYVLLPQLLAVRWSEALGITVDNPFEGGELNRVVSGVTLYPYDGDDDVRRH</sequence>
<organism evidence="2 3">
    <name type="scientific">Aquamicrobium lusatiense</name>
    <dbReference type="NCBI Taxonomy" id="89772"/>
    <lineage>
        <taxon>Bacteria</taxon>
        <taxon>Pseudomonadati</taxon>
        <taxon>Pseudomonadota</taxon>
        <taxon>Alphaproteobacteria</taxon>
        <taxon>Hyphomicrobiales</taxon>
        <taxon>Phyllobacteriaceae</taxon>
        <taxon>Aquamicrobium</taxon>
    </lineage>
</organism>
<evidence type="ECO:0000313" key="3">
    <source>
        <dbReference type="Proteomes" id="UP000533306"/>
    </source>
</evidence>
<accession>A0A7W9VV26</accession>
<protein>
    <submittedName>
        <fullName evidence="2">Fructoselysine-6-P-deglycase FrlB-like protein</fullName>
    </submittedName>
</protein>
<dbReference type="GO" id="GO:0009401">
    <property type="term" value="P:phosphoenolpyruvate-dependent sugar phosphotransferase system"/>
    <property type="evidence" value="ECO:0007669"/>
    <property type="project" value="TreeGrafter"/>
</dbReference>
<dbReference type="PROSITE" id="PS51464">
    <property type="entry name" value="SIS"/>
    <property type="match status" value="2"/>
</dbReference>
<evidence type="ECO:0000259" key="1">
    <source>
        <dbReference type="PROSITE" id="PS51464"/>
    </source>
</evidence>
<dbReference type="PANTHER" id="PTHR32502">
    <property type="entry name" value="N-ACETYLGALACTOSAMINE PERMEASE II COMPONENT-RELATED"/>
    <property type="match status" value="1"/>
</dbReference>